<dbReference type="Proteomes" id="UP001180487">
    <property type="component" value="Unassembled WGS sequence"/>
</dbReference>
<accession>A0ABU2CDZ4</accession>
<protein>
    <submittedName>
        <fullName evidence="1">Uncharacterized protein</fullName>
    </submittedName>
</protein>
<keyword evidence="2" id="KW-1185">Reference proteome</keyword>
<reference evidence="1 2" key="1">
    <citation type="submission" date="2023-07" db="EMBL/GenBank/DDBJ databases">
        <title>Sorghum-associated microbial communities from plants grown in Nebraska, USA.</title>
        <authorList>
            <person name="Schachtman D."/>
        </authorList>
    </citation>
    <scope>NUCLEOTIDE SEQUENCE [LARGE SCALE GENOMIC DNA]</scope>
    <source>
        <strain evidence="1 2">BE313</strain>
    </source>
</reference>
<sequence>MLESCVDQGESLRRMAPQAAWSVIAMVTRGDSDTELPLLWQICAVLQSFNYRITVLDASSTETDDNPGLQNLLDHAHWLEDVPADTSPWHIVPARLGLGRIASQHSRGHRMPLQPLGHLFRNCDLVVVYADAHMLATLLPGSQVRPLLAVTPHRASIIGAYKGFKKLFLQAQLAPLIASVVSNPFKNAENLARTTGLALQQCAQIHLGCHTEFMTVRTFPQQHKHWNDAHPLARRLMANAIPIAHSLADAARASLPTPFGYRAGAY</sequence>
<organism evidence="1 2">
    <name type="scientific">Rhodoferax ferrireducens</name>
    <dbReference type="NCBI Taxonomy" id="192843"/>
    <lineage>
        <taxon>Bacteria</taxon>
        <taxon>Pseudomonadati</taxon>
        <taxon>Pseudomonadota</taxon>
        <taxon>Betaproteobacteria</taxon>
        <taxon>Burkholderiales</taxon>
        <taxon>Comamonadaceae</taxon>
        <taxon>Rhodoferax</taxon>
    </lineage>
</organism>
<dbReference type="RefSeq" id="WP_310376302.1">
    <property type="nucleotide sequence ID" value="NZ_JAVDXT010000005.1"/>
</dbReference>
<proteinExistence type="predicted"/>
<evidence type="ECO:0000313" key="1">
    <source>
        <dbReference type="EMBL" id="MDR7379559.1"/>
    </source>
</evidence>
<dbReference type="EMBL" id="JAVDXT010000005">
    <property type="protein sequence ID" value="MDR7379559.1"/>
    <property type="molecule type" value="Genomic_DNA"/>
</dbReference>
<comment type="caution">
    <text evidence="1">The sequence shown here is derived from an EMBL/GenBank/DDBJ whole genome shotgun (WGS) entry which is preliminary data.</text>
</comment>
<gene>
    <name evidence="1" type="ORF">J2X19_004255</name>
</gene>
<name>A0ABU2CDZ4_9BURK</name>
<evidence type="ECO:0000313" key="2">
    <source>
        <dbReference type="Proteomes" id="UP001180487"/>
    </source>
</evidence>